<sequence length="238" mass="27228">EQWQIVLDFVTVESMFEPVIDSIISLIQKQINASTATCKCQAIFLCGGFGESPYLLKRVKEKFETSSTMVCAPHQAVTAIVRGAVLFMIIDIIGINESSVKTRVLKWTYGIECYRQWDPTRDSIERKEQNGDVRAFDKLATRGEEADVNKEYKKQYTTSHPDQTIVNFTVYTASSENELYCDRLKRLGKLEIEIPKNARGKKQNIEFSLFFGQMDILAAARVLQTDQWCHTTLKFDQS</sequence>
<dbReference type="PANTHER" id="PTHR14187">
    <property type="entry name" value="ALPHA KINASE/ELONGATION FACTOR 2 KINASE"/>
    <property type="match status" value="1"/>
</dbReference>
<comment type="caution">
    <text evidence="1">The sequence shown here is derived from an EMBL/GenBank/DDBJ whole genome shotgun (WGS) entry which is preliminary data.</text>
</comment>
<feature type="non-terminal residue" evidence="1">
    <location>
        <position position="238"/>
    </location>
</feature>
<dbReference type="InterPro" id="IPR029047">
    <property type="entry name" value="HSP70_peptide-bd_sf"/>
</dbReference>
<dbReference type="AlphaFoldDB" id="A0A9N9HYB4"/>
<evidence type="ECO:0000313" key="2">
    <source>
        <dbReference type="Proteomes" id="UP000789508"/>
    </source>
</evidence>
<dbReference type="EMBL" id="CAJVPS010022874">
    <property type="protein sequence ID" value="CAG8711993.1"/>
    <property type="molecule type" value="Genomic_DNA"/>
</dbReference>
<dbReference type="Proteomes" id="UP000789508">
    <property type="component" value="Unassembled WGS sequence"/>
</dbReference>
<reference evidence="1" key="1">
    <citation type="submission" date="2021-06" db="EMBL/GenBank/DDBJ databases">
        <authorList>
            <person name="Kallberg Y."/>
            <person name="Tangrot J."/>
            <person name="Rosling A."/>
        </authorList>
    </citation>
    <scope>NUCLEOTIDE SEQUENCE</scope>
    <source>
        <strain evidence="1">FL130A</strain>
    </source>
</reference>
<dbReference type="Gene3D" id="2.60.34.10">
    <property type="entry name" value="Substrate Binding Domain Of DNAk, Chain A, domain 1"/>
    <property type="match status" value="1"/>
</dbReference>
<keyword evidence="2" id="KW-1185">Reference proteome</keyword>
<organism evidence="1 2">
    <name type="scientific">Ambispora leptoticha</name>
    <dbReference type="NCBI Taxonomy" id="144679"/>
    <lineage>
        <taxon>Eukaryota</taxon>
        <taxon>Fungi</taxon>
        <taxon>Fungi incertae sedis</taxon>
        <taxon>Mucoromycota</taxon>
        <taxon>Glomeromycotina</taxon>
        <taxon>Glomeromycetes</taxon>
        <taxon>Archaeosporales</taxon>
        <taxon>Ambisporaceae</taxon>
        <taxon>Ambispora</taxon>
    </lineage>
</organism>
<evidence type="ECO:0000313" key="1">
    <source>
        <dbReference type="EMBL" id="CAG8711993.1"/>
    </source>
</evidence>
<accession>A0A9N9HYB4</accession>
<dbReference type="PANTHER" id="PTHR14187:SF5">
    <property type="entry name" value="HEAT SHOCK 70 KDA PROTEIN 12A"/>
    <property type="match status" value="1"/>
</dbReference>
<proteinExistence type="predicted"/>
<gene>
    <name evidence="1" type="ORF">ALEPTO_LOCUS11942</name>
</gene>
<name>A0A9N9HYB4_9GLOM</name>
<protein>
    <submittedName>
        <fullName evidence="1">11135_t:CDS:1</fullName>
    </submittedName>
</protein>
<dbReference type="SUPFAM" id="SSF53067">
    <property type="entry name" value="Actin-like ATPase domain"/>
    <property type="match status" value="1"/>
</dbReference>
<dbReference type="OrthoDB" id="2963168at2759"/>
<dbReference type="InterPro" id="IPR043129">
    <property type="entry name" value="ATPase_NBD"/>
</dbReference>